<dbReference type="RefSeq" id="XP_041295029.1">
    <property type="nucleotide sequence ID" value="XM_041443972.1"/>
</dbReference>
<accession>A0A9P7FCQ9</accession>
<dbReference type="Proteomes" id="UP000823399">
    <property type="component" value="Unassembled WGS sequence"/>
</dbReference>
<dbReference type="GeneID" id="64706231"/>
<feature type="transmembrane region" description="Helical" evidence="1">
    <location>
        <begin position="138"/>
        <end position="161"/>
    </location>
</feature>
<feature type="transmembrane region" description="Helical" evidence="1">
    <location>
        <begin position="61"/>
        <end position="82"/>
    </location>
</feature>
<keyword evidence="1" id="KW-0812">Transmembrane</keyword>
<proteinExistence type="predicted"/>
<keyword evidence="1" id="KW-0472">Membrane</keyword>
<feature type="transmembrane region" description="Helical" evidence="1">
    <location>
        <begin position="12"/>
        <end position="34"/>
    </location>
</feature>
<gene>
    <name evidence="2" type="ORF">F5147DRAFT_835570</name>
</gene>
<reference evidence="2" key="1">
    <citation type="journal article" date="2020" name="New Phytol.">
        <title>Comparative genomics reveals dynamic genome evolution in host specialist ectomycorrhizal fungi.</title>
        <authorList>
            <person name="Lofgren L.A."/>
            <person name="Nguyen N.H."/>
            <person name="Vilgalys R."/>
            <person name="Ruytinx J."/>
            <person name="Liao H.L."/>
            <person name="Branco S."/>
            <person name="Kuo A."/>
            <person name="LaButti K."/>
            <person name="Lipzen A."/>
            <person name="Andreopoulos W."/>
            <person name="Pangilinan J."/>
            <person name="Riley R."/>
            <person name="Hundley H."/>
            <person name="Na H."/>
            <person name="Barry K."/>
            <person name="Grigoriev I.V."/>
            <person name="Stajich J.E."/>
            <person name="Kennedy P.G."/>
        </authorList>
    </citation>
    <scope>NUCLEOTIDE SEQUENCE</scope>
    <source>
        <strain evidence="2">FC423</strain>
    </source>
</reference>
<dbReference type="AlphaFoldDB" id="A0A9P7FCQ9"/>
<evidence type="ECO:0000313" key="3">
    <source>
        <dbReference type="Proteomes" id="UP000823399"/>
    </source>
</evidence>
<feature type="transmembrane region" description="Helical" evidence="1">
    <location>
        <begin position="94"/>
        <end position="118"/>
    </location>
</feature>
<evidence type="ECO:0000313" key="2">
    <source>
        <dbReference type="EMBL" id="KAG2111972.1"/>
    </source>
</evidence>
<keyword evidence="3" id="KW-1185">Reference proteome</keyword>
<name>A0A9P7FCQ9_9AGAM</name>
<organism evidence="2 3">
    <name type="scientific">Suillus discolor</name>
    <dbReference type="NCBI Taxonomy" id="1912936"/>
    <lineage>
        <taxon>Eukaryota</taxon>
        <taxon>Fungi</taxon>
        <taxon>Dikarya</taxon>
        <taxon>Basidiomycota</taxon>
        <taxon>Agaricomycotina</taxon>
        <taxon>Agaricomycetes</taxon>
        <taxon>Agaricomycetidae</taxon>
        <taxon>Boletales</taxon>
        <taxon>Suillineae</taxon>
        <taxon>Suillaceae</taxon>
        <taxon>Suillus</taxon>
    </lineage>
</organism>
<protein>
    <submittedName>
        <fullName evidence="2">Uncharacterized protein</fullName>
    </submittedName>
</protein>
<evidence type="ECO:0000256" key="1">
    <source>
        <dbReference type="SAM" id="Phobius"/>
    </source>
</evidence>
<keyword evidence="1" id="KW-1133">Transmembrane helix</keyword>
<dbReference type="OrthoDB" id="2686513at2759"/>
<sequence>MFIWRRPKATSAVLFLVNRYVAVLGNILVLMSTFLPVSTERFQLCFNIYHFTHRRLSCWKYVMVVHVLRVFQQVFTCFTLTLRTCALYGYRRRLLIWMGIIGFTLVAGVILARAYSYISVNSAIGGGGCYETYPTTSSIHSGIAWIMMFIYELLIFILTVFRTWKTRGLPRFSLISRRDILDVIFHDGVMYFAGVTLVNLPNILTYFCGPVSTSAWFHQVDYFLTICKDIIRGCLGPFTTCMSATLISRLMLNLHGCVDTGIFSTPAEISPDILTTRVDVEFTVSSDRW</sequence>
<dbReference type="EMBL" id="JABBWM010000016">
    <property type="protein sequence ID" value="KAG2111972.1"/>
    <property type="molecule type" value="Genomic_DNA"/>
</dbReference>
<comment type="caution">
    <text evidence="2">The sequence shown here is derived from an EMBL/GenBank/DDBJ whole genome shotgun (WGS) entry which is preliminary data.</text>
</comment>